<evidence type="ECO:0000313" key="3">
    <source>
        <dbReference type="EMBL" id="OBS00937.1"/>
    </source>
</evidence>
<reference evidence="3 4" key="1">
    <citation type="submission" date="2016-06" db="EMBL/GenBank/DDBJ databases">
        <authorList>
            <person name="Kjaerup R.B."/>
            <person name="Dalgaard T.S."/>
            <person name="Juul-Madsen H.R."/>
        </authorList>
    </citation>
    <scope>NUCLEOTIDE SEQUENCE [LARGE SCALE GENOMIC DNA]</scope>
    <source>
        <strain evidence="3 4">1245752.6</strain>
    </source>
</reference>
<name>A0A1A6BEX5_MYCGO</name>
<dbReference type="Pfam" id="PF01370">
    <property type="entry name" value="Epimerase"/>
    <property type="match status" value="1"/>
</dbReference>
<protein>
    <submittedName>
        <fullName evidence="3">Oxidoreductase</fullName>
    </submittedName>
</protein>
<organism evidence="3 4">
    <name type="scientific">Mycobacterium gordonae</name>
    <dbReference type="NCBI Taxonomy" id="1778"/>
    <lineage>
        <taxon>Bacteria</taxon>
        <taxon>Bacillati</taxon>
        <taxon>Actinomycetota</taxon>
        <taxon>Actinomycetes</taxon>
        <taxon>Mycobacteriales</taxon>
        <taxon>Mycobacteriaceae</taxon>
        <taxon>Mycobacterium</taxon>
    </lineage>
</organism>
<dbReference type="RefSeq" id="WP_065134751.1">
    <property type="nucleotide sequence ID" value="NZ_JANFXG010000100.1"/>
</dbReference>
<dbReference type="Proteomes" id="UP000093757">
    <property type="component" value="Unassembled WGS sequence"/>
</dbReference>
<dbReference type="AlphaFoldDB" id="A0A1A6BEX5"/>
<sequence length="352" mass="38514">MSGTVLITGAFGLVGTEAVRRFAAEGWRVIATAHRKAYEELPPRVETRWTDLTDPAQVRSLVAEVSPDVIVHLAAVIPPLVYRDAVFARKLNVGATGALLDAASDQPNPPRFLHASSTAIYGSRNPYRHQEFLAVDTPLRPCELYGGHKLEAEELVRSSHLDWVVLRLGGVLSIDPRAMPVTRDMMYFSSALPSDGRVHSVDTRDVAAAFAAAAQRDVVGEIFLIGGDDSHLLRQGDIGSAMAAAQGMPGLMPPGRPGDPNDDDGWYPNADWMDVDVAQRVLTFQHHSWPDMLGEMRAQTGWKRYPRRVVVPVARQFIERQGAYRNLPGQYADVWAALGARFGDTAVDTAKA</sequence>
<dbReference type="OrthoDB" id="4373834at2"/>
<dbReference type="Gene3D" id="3.40.50.720">
    <property type="entry name" value="NAD(P)-binding Rossmann-like Domain"/>
    <property type="match status" value="1"/>
</dbReference>
<gene>
    <name evidence="3" type="ORF">A9W98_22415</name>
</gene>
<comment type="caution">
    <text evidence="3">The sequence shown here is derived from an EMBL/GenBank/DDBJ whole genome shotgun (WGS) entry which is preliminary data.</text>
</comment>
<proteinExistence type="inferred from homology"/>
<dbReference type="InterPro" id="IPR036291">
    <property type="entry name" value="NAD(P)-bd_dom_sf"/>
</dbReference>
<evidence type="ECO:0000259" key="2">
    <source>
        <dbReference type="Pfam" id="PF01370"/>
    </source>
</evidence>
<dbReference type="InterPro" id="IPR001509">
    <property type="entry name" value="Epimerase_deHydtase"/>
</dbReference>
<dbReference type="PANTHER" id="PTHR43000">
    <property type="entry name" value="DTDP-D-GLUCOSE 4,6-DEHYDRATASE-RELATED"/>
    <property type="match status" value="1"/>
</dbReference>
<accession>A0A1A6BEX5</accession>
<evidence type="ECO:0000313" key="4">
    <source>
        <dbReference type="Proteomes" id="UP000093757"/>
    </source>
</evidence>
<comment type="similarity">
    <text evidence="1">Belongs to the NAD(P)-dependent epimerase/dehydratase family.</text>
</comment>
<dbReference type="EMBL" id="MAEM01000326">
    <property type="protein sequence ID" value="OBS00937.1"/>
    <property type="molecule type" value="Genomic_DNA"/>
</dbReference>
<dbReference type="SUPFAM" id="SSF51735">
    <property type="entry name" value="NAD(P)-binding Rossmann-fold domains"/>
    <property type="match status" value="1"/>
</dbReference>
<evidence type="ECO:0000256" key="1">
    <source>
        <dbReference type="ARBA" id="ARBA00007637"/>
    </source>
</evidence>
<feature type="domain" description="NAD-dependent epimerase/dehydratase" evidence="2">
    <location>
        <begin position="5"/>
        <end position="226"/>
    </location>
</feature>